<dbReference type="NCBIfam" id="TIGR01439">
    <property type="entry name" value="lp_hng_hel_AbrB"/>
    <property type="match status" value="1"/>
</dbReference>
<dbReference type="Pfam" id="PF04014">
    <property type="entry name" value="MazE_antitoxin"/>
    <property type="match status" value="1"/>
</dbReference>
<keyword evidence="1" id="KW-0238">DNA-binding</keyword>
<feature type="domain" description="SpoVT-AbrB" evidence="2">
    <location>
        <begin position="25"/>
        <end position="71"/>
    </location>
</feature>
<dbReference type="EMBL" id="QWLB01000009">
    <property type="protein sequence ID" value="RIH93103.1"/>
    <property type="molecule type" value="Genomic_DNA"/>
</dbReference>
<dbReference type="PROSITE" id="PS51740">
    <property type="entry name" value="SPOVT_ABRB"/>
    <property type="match status" value="1"/>
</dbReference>
<protein>
    <submittedName>
        <fullName evidence="3">Transcriptional regulator, AbrB family</fullName>
    </submittedName>
</protein>
<evidence type="ECO:0000313" key="4">
    <source>
        <dbReference type="Proteomes" id="UP000266178"/>
    </source>
</evidence>
<dbReference type="Proteomes" id="UP000266178">
    <property type="component" value="Unassembled WGS sequence"/>
</dbReference>
<comment type="caution">
    <text evidence="3">The sequence shown here is derived from an EMBL/GenBank/DDBJ whole genome shotgun (WGS) entry which is preliminary data.</text>
</comment>
<organism evidence="3 4">
    <name type="scientific">Meiothermus granaticius NBRC 107808</name>
    <dbReference type="NCBI Taxonomy" id="1227551"/>
    <lineage>
        <taxon>Bacteria</taxon>
        <taxon>Thermotogati</taxon>
        <taxon>Deinococcota</taxon>
        <taxon>Deinococci</taxon>
        <taxon>Thermales</taxon>
        <taxon>Thermaceae</taxon>
        <taxon>Meiothermus</taxon>
    </lineage>
</organism>
<proteinExistence type="predicted"/>
<dbReference type="GO" id="GO:0003677">
    <property type="term" value="F:DNA binding"/>
    <property type="evidence" value="ECO:0007669"/>
    <property type="project" value="UniProtKB-UniRule"/>
</dbReference>
<sequence>MWLYLGRVERFEVRYIRSMKHSVVQQAVQLGVKGRLVLPAGVRRALRLQEGDRLLLRLRDDGVIELVKAQEVVLGNKGLLQRLYPVLRGKTLAQELIQERRREAQQE</sequence>
<evidence type="ECO:0000259" key="2">
    <source>
        <dbReference type="PROSITE" id="PS51740"/>
    </source>
</evidence>
<evidence type="ECO:0000313" key="3">
    <source>
        <dbReference type="EMBL" id="RIH93103.1"/>
    </source>
</evidence>
<name>A0A399FAG4_9DEIN</name>
<dbReference type="AlphaFoldDB" id="A0A399FAG4"/>
<gene>
    <name evidence="3" type="ORF">Mgrana_00901</name>
</gene>
<evidence type="ECO:0000256" key="1">
    <source>
        <dbReference type="PROSITE-ProRule" id="PRU01076"/>
    </source>
</evidence>
<accession>A0A399FAG4</accession>
<dbReference type="SUPFAM" id="SSF89447">
    <property type="entry name" value="AbrB/MazE/MraZ-like"/>
    <property type="match status" value="1"/>
</dbReference>
<dbReference type="InterPro" id="IPR037914">
    <property type="entry name" value="SpoVT-AbrB_sf"/>
</dbReference>
<keyword evidence="4" id="KW-1185">Reference proteome</keyword>
<dbReference type="SMART" id="SM00966">
    <property type="entry name" value="SpoVT_AbrB"/>
    <property type="match status" value="1"/>
</dbReference>
<reference evidence="3 4" key="1">
    <citation type="submission" date="2018-08" db="EMBL/GenBank/DDBJ databases">
        <title>Meiothermus granaticius genome AF-68 sequencing project.</title>
        <authorList>
            <person name="Da Costa M.S."/>
            <person name="Albuquerque L."/>
            <person name="Raposo P."/>
            <person name="Froufe H.J.C."/>
            <person name="Barroso C.S."/>
            <person name="Egas C."/>
        </authorList>
    </citation>
    <scope>NUCLEOTIDE SEQUENCE [LARGE SCALE GENOMIC DNA]</scope>
    <source>
        <strain evidence="3 4">AF-68</strain>
    </source>
</reference>
<dbReference type="Gene3D" id="2.10.260.10">
    <property type="match status" value="1"/>
</dbReference>
<dbReference type="InterPro" id="IPR007159">
    <property type="entry name" value="SpoVT-AbrB_dom"/>
</dbReference>